<reference evidence="1" key="1">
    <citation type="submission" date="2022-02" db="EMBL/GenBank/DDBJ databases">
        <title>Corynebacterium sp. from urogenital microbiome.</title>
        <authorList>
            <person name="Cappelli E.A."/>
            <person name="Ribeiro T.G."/>
            <person name="Peixe L."/>
        </authorList>
    </citation>
    <scope>NUCLEOTIDE SEQUENCE</scope>
    <source>
        <strain evidence="1">C8Ua_174</strain>
    </source>
</reference>
<comment type="caution">
    <text evidence="1">The sequence shown here is derived from an EMBL/GenBank/DDBJ whole genome shotgun (WGS) entry which is preliminary data.</text>
</comment>
<evidence type="ECO:0000313" key="2">
    <source>
        <dbReference type="Proteomes" id="UP001146469"/>
    </source>
</evidence>
<evidence type="ECO:0000313" key="1">
    <source>
        <dbReference type="EMBL" id="MCZ9289038.1"/>
    </source>
</evidence>
<gene>
    <name evidence="1" type="ORF">L8V00_02270</name>
</gene>
<keyword evidence="2" id="KW-1185">Reference proteome</keyword>
<protein>
    <submittedName>
        <fullName evidence="1">Uncharacterized protein</fullName>
    </submittedName>
</protein>
<sequence>MSTTQLSTATTSAREEFLDNLRQMATGSYLRDEDREFWEAPYPESAVDDAQAIVDGMLQAAQSVAASSEAELKKIAASLHLQNTEESADEQPTATTLAITAVINQHIEKLKELSARHEDALLEDEEIKDLLALVEKLAVDLDADDMFVTTQAEAVCEA</sequence>
<name>A0A9X3RFQ5_9CORY</name>
<accession>A0A9X3RFQ5</accession>
<organism evidence="1 2">
    <name type="scientific">Corynebacterium evansiae</name>
    <dbReference type="NCBI Taxonomy" id="2913499"/>
    <lineage>
        <taxon>Bacteria</taxon>
        <taxon>Bacillati</taxon>
        <taxon>Actinomycetota</taxon>
        <taxon>Actinomycetes</taxon>
        <taxon>Mycobacteriales</taxon>
        <taxon>Corynebacteriaceae</taxon>
        <taxon>Corynebacterium</taxon>
    </lineage>
</organism>
<dbReference type="EMBL" id="JAKMUT010000002">
    <property type="protein sequence ID" value="MCZ9289038.1"/>
    <property type="molecule type" value="Genomic_DNA"/>
</dbReference>
<proteinExistence type="predicted"/>
<dbReference type="RefSeq" id="WP_070487483.1">
    <property type="nucleotide sequence ID" value="NZ_JAKMUT010000002.1"/>
</dbReference>
<dbReference type="AlphaFoldDB" id="A0A9X3RFQ5"/>
<dbReference type="Proteomes" id="UP001146469">
    <property type="component" value="Unassembled WGS sequence"/>
</dbReference>